<name>A0A077R870_9BASI</name>
<evidence type="ECO:0000256" key="2">
    <source>
        <dbReference type="SAM" id="Phobius"/>
    </source>
</evidence>
<feature type="transmembrane region" description="Helical" evidence="2">
    <location>
        <begin position="273"/>
        <end position="294"/>
    </location>
</feature>
<dbReference type="GO" id="GO:0005739">
    <property type="term" value="C:mitochondrion"/>
    <property type="evidence" value="ECO:0007669"/>
    <property type="project" value="TreeGrafter"/>
</dbReference>
<dbReference type="PANTHER" id="PTHR12286:SF5">
    <property type="entry name" value="SACCHAROPINE DEHYDROGENASE-LIKE OXIDOREDUCTASE"/>
    <property type="match status" value="1"/>
</dbReference>
<comment type="similarity">
    <text evidence="1">Belongs to the saccharopine dehydrogenase family.</text>
</comment>
<organism evidence="4">
    <name type="scientific">Melanopsichium pennsylvanicum 4</name>
    <dbReference type="NCBI Taxonomy" id="1398559"/>
    <lineage>
        <taxon>Eukaryota</taxon>
        <taxon>Fungi</taxon>
        <taxon>Dikarya</taxon>
        <taxon>Basidiomycota</taxon>
        <taxon>Ustilaginomycotina</taxon>
        <taxon>Ustilaginomycetes</taxon>
        <taxon>Ustilaginales</taxon>
        <taxon>Ustilaginaceae</taxon>
        <taxon>Melanopsichium</taxon>
    </lineage>
</organism>
<dbReference type="Gene3D" id="3.40.50.720">
    <property type="entry name" value="NAD(P)-binding Rossmann-like Domain"/>
    <property type="match status" value="1"/>
</dbReference>
<dbReference type="PANTHER" id="PTHR12286">
    <property type="entry name" value="SACCHAROPINE DEHYDROGENASE-LIKE OXIDOREDUCTASE"/>
    <property type="match status" value="1"/>
</dbReference>
<feature type="domain" description="Saccharopine dehydrogenase NADP binding" evidence="3">
    <location>
        <begin position="8"/>
        <end position="133"/>
    </location>
</feature>
<dbReference type="EMBL" id="HG529643">
    <property type="protein sequence ID" value="CDI55292.1"/>
    <property type="molecule type" value="Genomic_DNA"/>
</dbReference>
<sequence>MSKKYDLVIFGATGYTGTLVCKYLLTHPGSPSWAIAGRSASRLSSLKSKLSLPASVGVIEAETSNYSSLVAMTSQAKALVNIVGPYRPFKATQVVGACVETSTHYVDLSGETGFNSDCIQNFHLQAQAKGVTIANSVGFDSLPFDLTTYLAVQKAKQLSGGKSDVKIAECAYYLPKDLSAGTLASAISMASEKNQMYSIRGDWLSPISKPASLTFNAVRWFPQTSKWGAQNTFSIHNTRMVNRTWGLLEHHKSPQAYGQNFIYKEGSIVPNKIFGYIFAYLGAFSIWILMNFGLVRHFVAKSMTANSGPTEKSLTESKLKVETLATTDDGKTRAICRMSAKGHPGYLLTARMIVETALTIVDDKDKKQNPLDGDNVQGGVLTPALVGAERLAQRLVEYAQFQIVTERFDESSVRKNK</sequence>
<proteinExistence type="inferred from homology"/>
<dbReference type="InterPro" id="IPR005097">
    <property type="entry name" value="Sacchrp_dh_NADP-bd"/>
</dbReference>
<dbReference type="GO" id="GO:0009247">
    <property type="term" value="P:glycolipid biosynthetic process"/>
    <property type="evidence" value="ECO:0007669"/>
    <property type="project" value="TreeGrafter"/>
</dbReference>
<reference evidence="4" key="1">
    <citation type="journal article" date="2014" name="Genome Biol. Evol.">
        <title>Gene Loss Rather Than Gene Gain Is Associated with a Host Jump from Monocots to Dicots in the Smut Fungus Melanopsichium pennsylvanicum.</title>
        <authorList>
            <person name="Sharma R."/>
            <person name="Mishra B."/>
            <person name="Runge F."/>
            <person name="Thines M."/>
        </authorList>
    </citation>
    <scope>NUCLEOTIDE SEQUENCE</scope>
    <source>
        <strain evidence="4">4</strain>
    </source>
</reference>
<keyword evidence="2" id="KW-1133">Transmembrane helix</keyword>
<keyword evidence="2" id="KW-0812">Transmembrane</keyword>
<evidence type="ECO:0000256" key="1">
    <source>
        <dbReference type="ARBA" id="ARBA00038048"/>
    </source>
</evidence>
<evidence type="ECO:0000313" key="4">
    <source>
        <dbReference type="EMBL" id="CDI55292.1"/>
    </source>
</evidence>
<dbReference type="InterPro" id="IPR051276">
    <property type="entry name" value="Saccharopine_DH-like_oxidrdct"/>
</dbReference>
<dbReference type="GO" id="GO:0005811">
    <property type="term" value="C:lipid droplet"/>
    <property type="evidence" value="ECO:0007669"/>
    <property type="project" value="TreeGrafter"/>
</dbReference>
<keyword evidence="2" id="KW-0472">Membrane</keyword>
<evidence type="ECO:0000259" key="3">
    <source>
        <dbReference type="Pfam" id="PF03435"/>
    </source>
</evidence>
<accession>A0A077R870</accession>
<protein>
    <submittedName>
        <fullName evidence="4">Saccharopine dehydrogenase</fullName>
    </submittedName>
</protein>
<dbReference type="GO" id="GO:0005886">
    <property type="term" value="C:plasma membrane"/>
    <property type="evidence" value="ECO:0007669"/>
    <property type="project" value="TreeGrafter"/>
</dbReference>
<dbReference type="SUPFAM" id="SSF51735">
    <property type="entry name" value="NAD(P)-binding Rossmann-fold domains"/>
    <property type="match status" value="1"/>
</dbReference>
<dbReference type="AlphaFoldDB" id="A0A077R870"/>
<dbReference type="InterPro" id="IPR036291">
    <property type="entry name" value="NAD(P)-bd_dom_sf"/>
</dbReference>
<dbReference type="Pfam" id="PF03435">
    <property type="entry name" value="Sacchrp_dh_NADP"/>
    <property type="match status" value="1"/>
</dbReference>